<keyword evidence="2" id="KW-1185">Reference proteome</keyword>
<accession>A0A0A2STX4</accession>
<sequence length="87" mass="10581">MSVLEASKKFYFFIYLLNSDPLKKTKFKRIQFDISKTSDSAYVELTLNNHFFDLALKRKYRLPQRLEFLDMFVQKIVPSKLDFYHFQ</sequence>
<organism evidence="1 2">
    <name type="scientific">Legionella norrlandica</name>
    <dbReference type="NCBI Taxonomy" id="1498499"/>
    <lineage>
        <taxon>Bacteria</taxon>
        <taxon>Pseudomonadati</taxon>
        <taxon>Pseudomonadota</taxon>
        <taxon>Gammaproteobacteria</taxon>
        <taxon>Legionellales</taxon>
        <taxon>Legionellaceae</taxon>
        <taxon>Legionella</taxon>
    </lineage>
</organism>
<dbReference type="AlphaFoldDB" id="A0A0A2STX4"/>
<proteinExistence type="predicted"/>
<evidence type="ECO:0000313" key="2">
    <source>
        <dbReference type="Proteomes" id="UP000054422"/>
    </source>
</evidence>
<comment type="caution">
    <text evidence="1">The sequence shown here is derived from an EMBL/GenBank/DDBJ whole genome shotgun (WGS) entry which is preliminary data.</text>
</comment>
<evidence type="ECO:0000313" key="1">
    <source>
        <dbReference type="EMBL" id="KGP62854.1"/>
    </source>
</evidence>
<protein>
    <submittedName>
        <fullName evidence="1">Uncharacterized protein</fullName>
    </submittedName>
</protein>
<reference evidence="1 2" key="1">
    <citation type="submission" date="2014-05" db="EMBL/GenBank/DDBJ databases">
        <authorList>
            <person name="Rizzardi K."/>
            <person name="Winiecka-Krusnell J."/>
            <person name="Ramliden M."/>
            <person name="Alm E."/>
            <person name="Andersson S."/>
            <person name="Byfors S."/>
        </authorList>
    </citation>
    <scope>NUCLEOTIDE SEQUENCE [LARGE SCALE GENOMIC DNA]</scope>
    <source>
        <strain evidence="1 2">LEGN</strain>
    </source>
</reference>
<gene>
    <name evidence="1" type="ORF">EP47_14340</name>
</gene>
<name>A0A0A2STX4_9GAMM</name>
<dbReference type="EMBL" id="JNCF01000038">
    <property type="protein sequence ID" value="KGP62854.1"/>
    <property type="molecule type" value="Genomic_DNA"/>
</dbReference>
<dbReference type="Proteomes" id="UP000054422">
    <property type="component" value="Unassembled WGS sequence"/>
</dbReference>